<evidence type="ECO:0000313" key="2">
    <source>
        <dbReference type="EMBL" id="RZU35206.1"/>
    </source>
</evidence>
<keyword evidence="2" id="KW-0675">Receptor</keyword>
<feature type="domain" description="TonB-dependent receptor plug" evidence="1">
    <location>
        <begin position="90"/>
        <end position="164"/>
    </location>
</feature>
<reference evidence="2 3" key="1">
    <citation type="submission" date="2019-02" db="EMBL/GenBank/DDBJ databases">
        <title>Genomic Encyclopedia of Archaeal and Bacterial Type Strains, Phase II (KMG-II): from individual species to whole genera.</title>
        <authorList>
            <person name="Goeker M."/>
        </authorList>
    </citation>
    <scope>NUCLEOTIDE SEQUENCE [LARGE SCALE GENOMIC DNA]</scope>
    <source>
        <strain evidence="2 3">DSM 18101</strain>
    </source>
</reference>
<organism evidence="2 3">
    <name type="scientific">Edaphobacter modestus</name>
    <dbReference type="NCBI Taxonomy" id="388466"/>
    <lineage>
        <taxon>Bacteria</taxon>
        <taxon>Pseudomonadati</taxon>
        <taxon>Acidobacteriota</taxon>
        <taxon>Terriglobia</taxon>
        <taxon>Terriglobales</taxon>
        <taxon>Acidobacteriaceae</taxon>
        <taxon>Edaphobacter</taxon>
    </lineage>
</organism>
<dbReference type="AlphaFoldDB" id="A0A4V2G310"/>
<proteinExistence type="predicted"/>
<protein>
    <submittedName>
        <fullName evidence="2">TonB-dependent receptor-like protein</fullName>
    </submittedName>
</protein>
<name>A0A4V2G310_9BACT</name>
<accession>A0A4V2G310</accession>
<dbReference type="Pfam" id="PF07715">
    <property type="entry name" value="Plug"/>
    <property type="match status" value="1"/>
</dbReference>
<sequence length="170" mass="17647">MTDKAPGFSTGERTGVSVQAASENVVDVRLAIDGSEETTTVARQLEGVDLVTSQTGGIDSGLVIRELPLNGRDWTTLAALQPGVSIVRTENAPGLDVTRGNRGNGVMMVIGGAWPQQSRYWLDGINVNDCSGGAPGSALGVSLGVDAIEEFSVITGNAPADWGRTQQHAL</sequence>
<evidence type="ECO:0000259" key="1">
    <source>
        <dbReference type="Pfam" id="PF07715"/>
    </source>
</evidence>
<dbReference type="RefSeq" id="WP_165420364.1">
    <property type="nucleotide sequence ID" value="NZ_SHKW01000003.1"/>
</dbReference>
<dbReference type="Proteomes" id="UP000292958">
    <property type="component" value="Unassembled WGS sequence"/>
</dbReference>
<comment type="caution">
    <text evidence="2">The sequence shown here is derived from an EMBL/GenBank/DDBJ whole genome shotgun (WGS) entry which is preliminary data.</text>
</comment>
<dbReference type="SUPFAM" id="SSF56935">
    <property type="entry name" value="Porins"/>
    <property type="match status" value="1"/>
</dbReference>
<dbReference type="InterPro" id="IPR012910">
    <property type="entry name" value="Plug_dom"/>
</dbReference>
<gene>
    <name evidence="2" type="ORF">BDD14_5966</name>
</gene>
<keyword evidence="3" id="KW-1185">Reference proteome</keyword>
<dbReference type="EMBL" id="SHKW01000003">
    <property type="protein sequence ID" value="RZU35206.1"/>
    <property type="molecule type" value="Genomic_DNA"/>
</dbReference>
<evidence type="ECO:0000313" key="3">
    <source>
        <dbReference type="Proteomes" id="UP000292958"/>
    </source>
</evidence>